<reference evidence="1 2" key="1">
    <citation type="submission" date="2023-07" db="EMBL/GenBank/DDBJ databases">
        <title>Genomic Encyclopedia of Type Strains, Phase IV (KMG-IV): sequencing the most valuable type-strain genomes for metagenomic binning, comparative biology and taxonomic classification.</title>
        <authorList>
            <person name="Goeker M."/>
        </authorList>
    </citation>
    <scope>NUCLEOTIDE SEQUENCE [LARGE SCALE GENOMIC DNA]</scope>
    <source>
        <strain evidence="1 2">DSM 29005</strain>
    </source>
</reference>
<organism evidence="1 2">
    <name type="scientific">Metabacillus malikii</name>
    <dbReference type="NCBI Taxonomy" id="1504265"/>
    <lineage>
        <taxon>Bacteria</taxon>
        <taxon>Bacillati</taxon>
        <taxon>Bacillota</taxon>
        <taxon>Bacilli</taxon>
        <taxon>Bacillales</taxon>
        <taxon>Bacillaceae</taxon>
        <taxon>Metabacillus</taxon>
    </lineage>
</organism>
<dbReference type="EMBL" id="JAUSUD010000001">
    <property type="protein sequence ID" value="MDQ0228799.1"/>
    <property type="molecule type" value="Genomic_DNA"/>
</dbReference>
<gene>
    <name evidence="1" type="ORF">J2S19_000049</name>
</gene>
<comment type="caution">
    <text evidence="1">The sequence shown here is derived from an EMBL/GenBank/DDBJ whole genome shotgun (WGS) entry which is preliminary data.</text>
</comment>
<protein>
    <recommendedName>
        <fullName evidence="3">Spore coat protein</fullName>
    </recommendedName>
</protein>
<evidence type="ECO:0000313" key="1">
    <source>
        <dbReference type="EMBL" id="MDQ0228799.1"/>
    </source>
</evidence>
<dbReference type="Pfam" id="PF14179">
    <property type="entry name" value="YppG"/>
    <property type="match status" value="1"/>
</dbReference>
<keyword evidence="2" id="KW-1185">Reference proteome</keyword>
<dbReference type="InterPro" id="IPR025555">
    <property type="entry name" value="YppG"/>
</dbReference>
<dbReference type="Proteomes" id="UP001234495">
    <property type="component" value="Unassembled WGS sequence"/>
</dbReference>
<proteinExistence type="predicted"/>
<dbReference type="RefSeq" id="WP_307335469.1">
    <property type="nucleotide sequence ID" value="NZ_JAUSUD010000001.1"/>
</dbReference>
<sequence length="142" mass="16203">MYHPYPNPYPILQNRTGSTVNNVNYTHVNPYQFTQYEQPIMPNYTQQQYAQQDFPPQQQMAFMNSPLPSISDNYYGPTPYMSPYPKPAPFIKPASPVQSLLSQFKKSDGQVDFNKMIDTAGQMMNAVNQMGGLFKGVTSLFK</sequence>
<evidence type="ECO:0008006" key="3">
    <source>
        <dbReference type="Google" id="ProtNLM"/>
    </source>
</evidence>
<evidence type="ECO:0000313" key="2">
    <source>
        <dbReference type="Proteomes" id="UP001234495"/>
    </source>
</evidence>
<name>A0ABT9ZA33_9BACI</name>
<accession>A0ABT9ZA33</accession>